<protein>
    <submittedName>
        <fullName evidence="2">PrgI family protein</fullName>
    </submittedName>
</protein>
<feature type="transmembrane region" description="Helical" evidence="1">
    <location>
        <begin position="28"/>
        <end position="46"/>
    </location>
</feature>
<evidence type="ECO:0000256" key="1">
    <source>
        <dbReference type="SAM" id="Phobius"/>
    </source>
</evidence>
<evidence type="ECO:0000313" key="2">
    <source>
        <dbReference type="EMBL" id="SUN61402.1"/>
    </source>
</evidence>
<dbReference type="Pfam" id="PF12666">
    <property type="entry name" value="PrgI"/>
    <property type="match status" value="1"/>
</dbReference>
<dbReference type="Proteomes" id="UP000254924">
    <property type="component" value="Unassembled WGS sequence"/>
</dbReference>
<keyword evidence="1" id="KW-1133">Transmembrane helix</keyword>
<evidence type="ECO:0000313" key="3">
    <source>
        <dbReference type="Proteomes" id="UP000254924"/>
    </source>
</evidence>
<dbReference type="RefSeq" id="WP_115269413.1">
    <property type="nucleotide sequence ID" value="NZ_JBNPNB010000007.1"/>
</dbReference>
<dbReference type="GeneID" id="78356763"/>
<reference evidence="2 3" key="1">
    <citation type="submission" date="2018-06" db="EMBL/GenBank/DDBJ databases">
        <authorList>
            <consortium name="Pathogen Informatics"/>
            <person name="Doyle S."/>
        </authorList>
    </citation>
    <scope>NUCLEOTIDE SEQUENCE [LARGE SCALE GENOMIC DNA]</scope>
    <source>
        <strain evidence="2 3">NCTC12224</strain>
    </source>
</reference>
<dbReference type="AlphaFoldDB" id="A0A380K8J9"/>
<accession>A0A380K8J9</accession>
<dbReference type="EMBL" id="UHFN01000007">
    <property type="protein sequence ID" value="SUN61402.1"/>
    <property type="molecule type" value="Genomic_DNA"/>
</dbReference>
<dbReference type="OrthoDB" id="2224093at2"/>
<dbReference type="InterPro" id="IPR024414">
    <property type="entry name" value="Uncharacterised_PrgI"/>
</dbReference>
<name>A0A380K8J9_9STRE</name>
<keyword evidence="1" id="KW-0812">Transmembrane</keyword>
<sequence>MNKLGSEFFKPIDGFERGVVGGATWRQVLMMLGIFLGAGLSTLIIVLGLPDILMYVMLLVTIPPSAIYGLKKDETLKELLRFKLTQQERSYMTDNEMEENRGNFTQAKGVHEWNDETL</sequence>
<organism evidence="2 3">
    <name type="scientific">Streptococcus hyointestinalis</name>
    <dbReference type="NCBI Taxonomy" id="1337"/>
    <lineage>
        <taxon>Bacteria</taxon>
        <taxon>Bacillati</taxon>
        <taxon>Bacillota</taxon>
        <taxon>Bacilli</taxon>
        <taxon>Lactobacillales</taxon>
        <taxon>Streptococcaceae</taxon>
        <taxon>Streptococcus</taxon>
    </lineage>
</organism>
<keyword evidence="1" id="KW-0472">Membrane</keyword>
<proteinExistence type="predicted"/>
<gene>
    <name evidence="2" type="ORF">NCTC12224_01452</name>
</gene>
<keyword evidence="3" id="KW-1185">Reference proteome</keyword>